<dbReference type="Proteomes" id="UP001065265">
    <property type="component" value="Chromosome"/>
</dbReference>
<keyword evidence="2" id="KW-1185">Reference proteome</keyword>
<evidence type="ECO:0000313" key="1">
    <source>
        <dbReference type="EMBL" id="UVI40387.1"/>
    </source>
</evidence>
<dbReference type="RefSeq" id="WP_265560619.1">
    <property type="nucleotide sequence ID" value="NZ_CP092471.1"/>
</dbReference>
<evidence type="ECO:0000313" key="2">
    <source>
        <dbReference type="Proteomes" id="UP001065265"/>
    </source>
</evidence>
<organism evidence="1 2">
    <name type="scientific">Qipengyuania spongiae</name>
    <dbReference type="NCBI Taxonomy" id="2909673"/>
    <lineage>
        <taxon>Bacteria</taxon>
        <taxon>Pseudomonadati</taxon>
        <taxon>Pseudomonadota</taxon>
        <taxon>Alphaproteobacteria</taxon>
        <taxon>Sphingomonadales</taxon>
        <taxon>Erythrobacteraceae</taxon>
        <taxon>Qipengyuania</taxon>
    </lineage>
</organism>
<protein>
    <submittedName>
        <fullName evidence="1">Uncharacterized protein</fullName>
    </submittedName>
</protein>
<name>A0ABY5T0V2_9SPHN</name>
<dbReference type="EMBL" id="CP092471">
    <property type="protein sequence ID" value="UVI40387.1"/>
    <property type="molecule type" value="Genomic_DNA"/>
</dbReference>
<reference evidence="1" key="1">
    <citation type="submission" date="2022-02" db="EMBL/GenBank/DDBJ databases">
        <title>Qipengyuania spongiae sp. nov., isolated from marine sponge.</title>
        <authorList>
            <person name="Li Z."/>
            <person name="Zhang M."/>
        </authorList>
    </citation>
    <scope>NUCLEOTIDE SEQUENCE</scope>
    <source>
        <strain evidence="1">PHS-Z21</strain>
    </source>
</reference>
<sequence>MPSPIYRSSPSDRWSEPKGFEDASLRRMTHGKIQPMYQPTFLQRLFGAR</sequence>
<gene>
    <name evidence="1" type="ORF">L1F33_05440</name>
</gene>
<accession>A0ABY5T0V2</accession>
<proteinExistence type="predicted"/>